<gene>
    <name evidence="3" type="ORF">ACFO6Q_18215</name>
</gene>
<dbReference type="Pfam" id="PF00144">
    <property type="entry name" value="Beta-lactamase"/>
    <property type="match status" value="1"/>
</dbReference>
<dbReference type="PROSITE" id="PS51257">
    <property type="entry name" value="PROKAR_LIPOPROTEIN"/>
    <property type="match status" value="1"/>
</dbReference>
<feature type="chain" id="PRO_5047067880" evidence="1">
    <location>
        <begin position="20"/>
        <end position="409"/>
    </location>
</feature>
<comment type="caution">
    <text evidence="3">The sequence shown here is derived from an EMBL/GenBank/DDBJ whole genome shotgun (WGS) entry which is preliminary data.</text>
</comment>
<dbReference type="EMBL" id="JBHSHD010000016">
    <property type="protein sequence ID" value="MFC4822267.1"/>
    <property type="molecule type" value="Genomic_DNA"/>
</dbReference>
<dbReference type="SUPFAM" id="SSF56601">
    <property type="entry name" value="beta-lactamase/transpeptidase-like"/>
    <property type="match status" value="1"/>
</dbReference>
<evidence type="ECO:0000259" key="2">
    <source>
        <dbReference type="Pfam" id="PF00144"/>
    </source>
</evidence>
<reference evidence="4" key="1">
    <citation type="journal article" date="2019" name="Int. J. Syst. Evol. Microbiol.">
        <title>The Global Catalogue of Microorganisms (GCM) 10K type strain sequencing project: providing services to taxonomists for standard genome sequencing and annotation.</title>
        <authorList>
            <consortium name="The Broad Institute Genomics Platform"/>
            <consortium name="The Broad Institute Genome Sequencing Center for Infectious Disease"/>
            <person name="Wu L."/>
            <person name="Ma J."/>
        </authorList>
    </citation>
    <scope>NUCLEOTIDE SEQUENCE [LARGE SCALE GENOMIC DNA]</scope>
    <source>
        <strain evidence="4">CCUG 30340</strain>
    </source>
</reference>
<feature type="signal peptide" evidence="1">
    <location>
        <begin position="1"/>
        <end position="19"/>
    </location>
</feature>
<proteinExistence type="predicted"/>
<dbReference type="GO" id="GO:0016787">
    <property type="term" value="F:hydrolase activity"/>
    <property type="evidence" value="ECO:0007669"/>
    <property type="project" value="UniProtKB-KW"/>
</dbReference>
<dbReference type="PANTHER" id="PTHR43283">
    <property type="entry name" value="BETA-LACTAMASE-RELATED"/>
    <property type="match status" value="1"/>
</dbReference>
<keyword evidence="3" id="KW-0378">Hydrolase</keyword>
<protein>
    <submittedName>
        <fullName evidence="3">Serine hydrolase domain-containing protein</fullName>
        <ecNumber evidence="3">3.-.-.-</ecNumber>
    </submittedName>
</protein>
<evidence type="ECO:0000313" key="4">
    <source>
        <dbReference type="Proteomes" id="UP001595886"/>
    </source>
</evidence>
<dbReference type="EC" id="3.-.-.-" evidence="3"/>
<name>A0ABV9R3B0_9GAMM</name>
<dbReference type="Gene3D" id="3.40.710.10">
    <property type="entry name" value="DD-peptidase/beta-lactamase superfamily"/>
    <property type="match status" value="1"/>
</dbReference>
<evidence type="ECO:0000256" key="1">
    <source>
        <dbReference type="SAM" id="SignalP"/>
    </source>
</evidence>
<keyword evidence="1" id="KW-0732">Signal</keyword>
<dbReference type="InterPro" id="IPR050789">
    <property type="entry name" value="Diverse_Enzym_Activities"/>
</dbReference>
<accession>A0ABV9R3B0</accession>
<sequence length="409" mass="44947">MLRHVLAASLLALSGCASLSSPSSSPRLRGEALDREVERLMIAGHVPGLALAVIENGRIVHLRAYGKRDLERDLPLTVDTTMYAASITKALFAYAVMTLVDEGRLDLDRSIAQYLPKPLPQYPKYADLAGDERWRAITPRMLLGHTAGFANFRFFTRDGSYDPNGKLKIEFEPGSRYAYSGEGINLMQFVIDNGLQIDTGELIQSRVFDRFGMRGSGLVWREAFAANLAIGYDEAGKPLGHKQRGSVRAAGSMDTTLEDYAGFLAALARCEGLSAKSCGEMKRAQIAIHSVQQFPTLSEDTTTDNDSIHLAGGLGVVAYDSPQGRAWFKGGHDDGTRNLAFCLDDKRDCVLILSNSSNGDGLFKYLADTTLGPTCLPWFWVGYVPYDHPQWRQAQARRQSHPPCAPLPR</sequence>
<keyword evidence="4" id="KW-1185">Reference proteome</keyword>
<dbReference type="Proteomes" id="UP001595886">
    <property type="component" value="Unassembled WGS sequence"/>
</dbReference>
<dbReference type="PANTHER" id="PTHR43283:SF18">
    <property type="match status" value="1"/>
</dbReference>
<organism evidence="3 4">
    <name type="scientific">Dokdonella ginsengisoli</name>
    <dbReference type="NCBI Taxonomy" id="363846"/>
    <lineage>
        <taxon>Bacteria</taxon>
        <taxon>Pseudomonadati</taxon>
        <taxon>Pseudomonadota</taxon>
        <taxon>Gammaproteobacteria</taxon>
        <taxon>Lysobacterales</taxon>
        <taxon>Rhodanobacteraceae</taxon>
        <taxon>Dokdonella</taxon>
    </lineage>
</organism>
<dbReference type="InterPro" id="IPR001466">
    <property type="entry name" value="Beta-lactam-related"/>
</dbReference>
<dbReference type="RefSeq" id="WP_380022547.1">
    <property type="nucleotide sequence ID" value="NZ_JBHSHD010000016.1"/>
</dbReference>
<evidence type="ECO:0000313" key="3">
    <source>
        <dbReference type="EMBL" id="MFC4822267.1"/>
    </source>
</evidence>
<feature type="domain" description="Beta-lactamase-related" evidence="2">
    <location>
        <begin position="33"/>
        <end position="364"/>
    </location>
</feature>
<dbReference type="InterPro" id="IPR012338">
    <property type="entry name" value="Beta-lactam/transpept-like"/>
</dbReference>